<keyword evidence="4" id="KW-1185">Reference proteome</keyword>
<feature type="region of interest" description="Disordered" evidence="1">
    <location>
        <begin position="193"/>
        <end position="212"/>
    </location>
</feature>
<name>A0A261V2V7_9BORD</name>
<dbReference type="InterPro" id="IPR009057">
    <property type="entry name" value="Homeodomain-like_sf"/>
</dbReference>
<protein>
    <recommendedName>
        <fullName evidence="2">DNA binding HTH domain-containing protein</fullName>
    </recommendedName>
</protein>
<dbReference type="GO" id="GO:0043565">
    <property type="term" value="F:sequence-specific DNA binding"/>
    <property type="evidence" value="ECO:0007669"/>
    <property type="project" value="InterPro"/>
</dbReference>
<feature type="domain" description="DNA binding HTH" evidence="2">
    <location>
        <begin position="233"/>
        <end position="272"/>
    </location>
</feature>
<dbReference type="Pfam" id="PF02954">
    <property type="entry name" value="HTH_8"/>
    <property type="match status" value="1"/>
</dbReference>
<accession>A0A261V2V7</accession>
<dbReference type="Proteomes" id="UP000216885">
    <property type="component" value="Unassembled WGS sequence"/>
</dbReference>
<dbReference type="InterPro" id="IPR002197">
    <property type="entry name" value="HTH_Fis"/>
</dbReference>
<reference evidence="3 4" key="1">
    <citation type="submission" date="2017-05" db="EMBL/GenBank/DDBJ databases">
        <title>Complete and WGS of Bordetella genogroups.</title>
        <authorList>
            <person name="Spilker T."/>
            <person name="LiPuma J."/>
        </authorList>
    </citation>
    <scope>NUCLEOTIDE SEQUENCE [LARGE SCALE GENOMIC DNA]</scope>
    <source>
        <strain evidence="3 4">AU9919</strain>
    </source>
</reference>
<evidence type="ECO:0000259" key="2">
    <source>
        <dbReference type="Pfam" id="PF02954"/>
    </source>
</evidence>
<dbReference type="SUPFAM" id="SSF46689">
    <property type="entry name" value="Homeodomain-like"/>
    <property type="match status" value="1"/>
</dbReference>
<organism evidence="3 4">
    <name type="scientific">Bordetella genomosp. 4</name>
    <dbReference type="NCBI Taxonomy" id="463044"/>
    <lineage>
        <taxon>Bacteria</taxon>
        <taxon>Pseudomonadati</taxon>
        <taxon>Pseudomonadota</taxon>
        <taxon>Betaproteobacteria</taxon>
        <taxon>Burkholderiales</taxon>
        <taxon>Alcaligenaceae</taxon>
        <taxon>Bordetella</taxon>
    </lineage>
</organism>
<sequence length="291" mass="32363">MRIQESLLREIFDCAVLMTPGHEGWVRDWVDSHQGQFGRLRLYVLDVAGLDAGAPADTQWLSRAQLALRRFDGCILPVAPESLSWVRTVLASAEARLRIPLIAVVFDITAPGILDLLSLGVADFVRAPVCADELRARLVHWHRQARPHGLTESATALSLMSSPAPVSEADRTLRPRNRHPSGSIQEPFRVYGGLPGSKPLSTRKKSPRPATENDVFDIGAIDQPFRQAKARMVEDFECAYLRHALSRHSGNVAQAARASSKHRRAFWALMRKHRIDAAHYRDNASLPEPPA</sequence>
<evidence type="ECO:0000313" key="3">
    <source>
        <dbReference type="EMBL" id="OZI67860.1"/>
    </source>
</evidence>
<dbReference type="OrthoDB" id="8687324at2"/>
<dbReference type="Gene3D" id="1.10.10.60">
    <property type="entry name" value="Homeodomain-like"/>
    <property type="match status" value="1"/>
</dbReference>
<evidence type="ECO:0000256" key="1">
    <source>
        <dbReference type="SAM" id="MobiDB-lite"/>
    </source>
</evidence>
<gene>
    <name evidence="3" type="ORF">CAL20_02160</name>
</gene>
<dbReference type="EMBL" id="NEVQ01000001">
    <property type="protein sequence ID" value="OZI67860.1"/>
    <property type="molecule type" value="Genomic_DNA"/>
</dbReference>
<evidence type="ECO:0000313" key="4">
    <source>
        <dbReference type="Proteomes" id="UP000216885"/>
    </source>
</evidence>
<feature type="region of interest" description="Disordered" evidence="1">
    <location>
        <begin position="166"/>
        <end position="188"/>
    </location>
</feature>
<proteinExistence type="predicted"/>
<dbReference type="AlphaFoldDB" id="A0A261V2V7"/>
<comment type="caution">
    <text evidence="3">The sequence shown here is derived from an EMBL/GenBank/DDBJ whole genome shotgun (WGS) entry which is preliminary data.</text>
</comment>